<dbReference type="CDD" id="cd03784">
    <property type="entry name" value="GT1_Gtf-like"/>
    <property type="match status" value="1"/>
</dbReference>
<comment type="similarity">
    <text evidence="1">Belongs to the UDP-glycosyltransferase family.</text>
</comment>
<dbReference type="InterPro" id="IPR050271">
    <property type="entry name" value="UDP-glycosyltransferase"/>
</dbReference>
<sequence length="352" mass="40067">ADVPNLFETESQSYIESTIMLWAFGNMLCENLLQNSAIQRLIHFTDQQFDLIIMETFFLDCFLGFAHKFKVPVVQICSFGGTEFMGDFVGNPNPYAYVPDNFQSFSDKMNFKERLINTLGGLFQQVGRRLYFIPSQDKIMRKYFNYTDDIPSIAELQKSTALVLLNHHFSISYPKPLVPNLVQVGGMHVEPSKDLPADLKKYIDEAPEGVIYFSMGSKLKTSLMPEDKLKVFLEVFSKLKQRVLFKWETDSLPGQPSNLKIGKWMPQSDILVYVVLCSSHPNVRLFVTHGGLLSRQETIIRGVPIVGIPIYGDQKLNMARAETAGFGIQLEYRYLTTQTVFSALAEVLENPR</sequence>
<keyword evidence="5" id="KW-1185">Reference proteome</keyword>
<dbReference type="InterPro" id="IPR002213">
    <property type="entry name" value="UDP_glucos_trans"/>
</dbReference>
<comment type="caution">
    <text evidence="4">The sequence shown here is derived from an EMBL/GenBank/DDBJ whole genome shotgun (WGS) entry which is preliminary data.</text>
</comment>
<evidence type="ECO:0008006" key="6">
    <source>
        <dbReference type="Google" id="ProtNLM"/>
    </source>
</evidence>
<evidence type="ECO:0000256" key="1">
    <source>
        <dbReference type="ARBA" id="ARBA00009995"/>
    </source>
</evidence>
<dbReference type="PANTHER" id="PTHR48043">
    <property type="entry name" value="EG:EG0003.4 PROTEIN-RELATED"/>
    <property type="match status" value="1"/>
</dbReference>
<gene>
    <name evidence="4" type="ORF">ANN_03953</name>
</gene>
<dbReference type="EMBL" id="JAJSOF020000013">
    <property type="protein sequence ID" value="KAJ4442367.1"/>
    <property type="molecule type" value="Genomic_DNA"/>
</dbReference>
<feature type="non-terminal residue" evidence="4">
    <location>
        <position position="1"/>
    </location>
</feature>
<name>A0ABQ8T969_PERAM</name>
<evidence type="ECO:0000256" key="3">
    <source>
        <dbReference type="ARBA" id="ARBA00022679"/>
    </source>
</evidence>
<evidence type="ECO:0000256" key="2">
    <source>
        <dbReference type="ARBA" id="ARBA00022676"/>
    </source>
</evidence>
<dbReference type="PANTHER" id="PTHR48043:SF159">
    <property type="entry name" value="EG:EG0003.4 PROTEIN-RELATED"/>
    <property type="match status" value="1"/>
</dbReference>
<keyword evidence="2" id="KW-0328">Glycosyltransferase</keyword>
<reference evidence="4 5" key="1">
    <citation type="journal article" date="2022" name="Allergy">
        <title>Genome assembly and annotation of Periplaneta americana reveal a comprehensive cockroach allergen profile.</title>
        <authorList>
            <person name="Wang L."/>
            <person name="Xiong Q."/>
            <person name="Saelim N."/>
            <person name="Wang L."/>
            <person name="Nong W."/>
            <person name="Wan A.T."/>
            <person name="Shi M."/>
            <person name="Liu X."/>
            <person name="Cao Q."/>
            <person name="Hui J.H.L."/>
            <person name="Sookrung N."/>
            <person name="Leung T.F."/>
            <person name="Tungtrongchitr A."/>
            <person name="Tsui S.K.W."/>
        </authorList>
    </citation>
    <scope>NUCLEOTIDE SEQUENCE [LARGE SCALE GENOMIC DNA]</scope>
    <source>
        <strain evidence="4">PWHHKU_190912</strain>
    </source>
</reference>
<dbReference type="SUPFAM" id="SSF53756">
    <property type="entry name" value="UDP-Glycosyltransferase/glycogen phosphorylase"/>
    <property type="match status" value="1"/>
</dbReference>
<accession>A0ABQ8T969</accession>
<dbReference type="Proteomes" id="UP001148838">
    <property type="component" value="Unassembled WGS sequence"/>
</dbReference>
<proteinExistence type="inferred from homology"/>
<keyword evidence="3" id="KW-0808">Transferase</keyword>
<protein>
    <recommendedName>
        <fullName evidence="6">Glucuronosyltransferase</fullName>
    </recommendedName>
</protein>
<evidence type="ECO:0000313" key="5">
    <source>
        <dbReference type="Proteomes" id="UP001148838"/>
    </source>
</evidence>
<organism evidence="4 5">
    <name type="scientific">Periplaneta americana</name>
    <name type="common">American cockroach</name>
    <name type="synonym">Blatta americana</name>
    <dbReference type="NCBI Taxonomy" id="6978"/>
    <lineage>
        <taxon>Eukaryota</taxon>
        <taxon>Metazoa</taxon>
        <taxon>Ecdysozoa</taxon>
        <taxon>Arthropoda</taxon>
        <taxon>Hexapoda</taxon>
        <taxon>Insecta</taxon>
        <taxon>Pterygota</taxon>
        <taxon>Neoptera</taxon>
        <taxon>Polyneoptera</taxon>
        <taxon>Dictyoptera</taxon>
        <taxon>Blattodea</taxon>
        <taxon>Blattoidea</taxon>
        <taxon>Blattidae</taxon>
        <taxon>Blattinae</taxon>
        <taxon>Periplaneta</taxon>
    </lineage>
</organism>
<dbReference type="Pfam" id="PF00201">
    <property type="entry name" value="UDPGT"/>
    <property type="match status" value="1"/>
</dbReference>
<evidence type="ECO:0000313" key="4">
    <source>
        <dbReference type="EMBL" id="KAJ4442367.1"/>
    </source>
</evidence>
<dbReference type="Gene3D" id="3.40.50.2000">
    <property type="entry name" value="Glycogen Phosphorylase B"/>
    <property type="match status" value="1"/>
</dbReference>